<evidence type="ECO:0000256" key="2">
    <source>
        <dbReference type="ARBA" id="ARBA00007715"/>
    </source>
</evidence>
<protein>
    <recommendedName>
        <fullName evidence="3">ER membrane protein complex subunit 4</fullName>
    </recommendedName>
</protein>
<dbReference type="EMBL" id="AZIL01000274">
    <property type="protein sequence ID" value="EWM28752.1"/>
    <property type="molecule type" value="Genomic_DNA"/>
</dbReference>
<evidence type="ECO:0000256" key="3">
    <source>
        <dbReference type="ARBA" id="ARBA00020820"/>
    </source>
</evidence>
<dbReference type="OrthoDB" id="369569at2759"/>
<feature type="transmembrane region" description="Helical" evidence="8">
    <location>
        <begin position="122"/>
        <end position="145"/>
    </location>
</feature>
<dbReference type="InterPro" id="IPR009445">
    <property type="entry name" value="TMEM85/Emc4"/>
</dbReference>
<keyword evidence="10" id="KW-1185">Reference proteome</keyword>
<evidence type="ECO:0000256" key="1">
    <source>
        <dbReference type="ARBA" id="ARBA00004477"/>
    </source>
</evidence>
<evidence type="ECO:0000313" key="9">
    <source>
        <dbReference type="EMBL" id="EWM28752.1"/>
    </source>
</evidence>
<evidence type="ECO:0000256" key="5">
    <source>
        <dbReference type="ARBA" id="ARBA00022824"/>
    </source>
</evidence>
<feature type="transmembrane region" description="Helical" evidence="8">
    <location>
        <begin position="80"/>
        <end position="102"/>
    </location>
</feature>
<keyword evidence="5" id="KW-0256">Endoplasmic reticulum</keyword>
<dbReference type="Pfam" id="PF06417">
    <property type="entry name" value="EMC4"/>
    <property type="match status" value="1"/>
</dbReference>
<organism evidence="9 10">
    <name type="scientific">Nannochloropsis gaditana</name>
    <dbReference type="NCBI Taxonomy" id="72520"/>
    <lineage>
        <taxon>Eukaryota</taxon>
        <taxon>Sar</taxon>
        <taxon>Stramenopiles</taxon>
        <taxon>Ochrophyta</taxon>
        <taxon>Eustigmatophyceae</taxon>
        <taxon>Eustigmatales</taxon>
        <taxon>Monodopsidaceae</taxon>
        <taxon>Nannochloropsis</taxon>
    </lineage>
</organism>
<evidence type="ECO:0000313" key="10">
    <source>
        <dbReference type="Proteomes" id="UP000019335"/>
    </source>
</evidence>
<evidence type="ECO:0000256" key="8">
    <source>
        <dbReference type="SAM" id="Phobius"/>
    </source>
</evidence>
<accession>W7TRE3</accession>
<gene>
    <name evidence="9" type="ORF">Naga_100002g61</name>
</gene>
<comment type="similarity">
    <text evidence="2">Belongs to the EMC4 family.</text>
</comment>
<sequence length="178" mass="19280">MYTDWNFCSVGASSSSLTQAVEKPLASYHEVHEGLASRQVHEARTGKVTNEEMTLERQLKQKVAMDIAQTPAKALAMQGFMMYMTGSSVSIISIMVVGMSLLNSAQALAAVNQRFERVADGHISLILPKLIYVALNCVFLGMGLYKCSSLGLLPSTAVDFISRLPSTAYRAEVSSVPV</sequence>
<dbReference type="AlphaFoldDB" id="W7TRE3"/>
<evidence type="ECO:0000256" key="4">
    <source>
        <dbReference type="ARBA" id="ARBA00022692"/>
    </source>
</evidence>
<keyword evidence="6 8" id="KW-1133">Transmembrane helix</keyword>
<evidence type="ECO:0000256" key="7">
    <source>
        <dbReference type="ARBA" id="ARBA00023136"/>
    </source>
</evidence>
<evidence type="ECO:0000256" key="6">
    <source>
        <dbReference type="ARBA" id="ARBA00022989"/>
    </source>
</evidence>
<comment type="subcellular location">
    <subcellularLocation>
        <location evidence="1">Endoplasmic reticulum membrane</location>
        <topology evidence="1">Multi-pass membrane protein</topology>
    </subcellularLocation>
</comment>
<dbReference type="PANTHER" id="PTHR19315">
    <property type="entry name" value="ER MEMBRANE PROTEIN COMPLEX SUBUNIT 4"/>
    <property type="match status" value="1"/>
</dbReference>
<proteinExistence type="inferred from homology"/>
<dbReference type="GO" id="GO:0005789">
    <property type="term" value="C:endoplasmic reticulum membrane"/>
    <property type="evidence" value="ECO:0007669"/>
    <property type="project" value="UniProtKB-SubCell"/>
</dbReference>
<keyword evidence="7 8" id="KW-0472">Membrane</keyword>
<comment type="caution">
    <text evidence="9">The sequence shown here is derived from an EMBL/GenBank/DDBJ whole genome shotgun (WGS) entry which is preliminary data.</text>
</comment>
<keyword evidence="4 8" id="KW-0812">Transmembrane</keyword>
<dbReference type="Proteomes" id="UP000019335">
    <property type="component" value="Chromosome 4"/>
</dbReference>
<name>W7TRE3_9STRA</name>
<reference evidence="9 10" key="1">
    <citation type="journal article" date="2014" name="Mol. Plant">
        <title>Chromosome Scale Genome Assembly and Transcriptome Profiling of Nannochloropsis gaditana in Nitrogen Depletion.</title>
        <authorList>
            <person name="Corteggiani Carpinelli E."/>
            <person name="Telatin A."/>
            <person name="Vitulo N."/>
            <person name="Forcato C."/>
            <person name="D'Angelo M."/>
            <person name="Schiavon R."/>
            <person name="Vezzi A."/>
            <person name="Giacometti G.M."/>
            <person name="Morosinotto T."/>
            <person name="Valle G."/>
        </authorList>
    </citation>
    <scope>NUCLEOTIDE SEQUENCE [LARGE SCALE GENOMIC DNA]</scope>
    <source>
        <strain evidence="9 10">B-31</strain>
    </source>
</reference>